<dbReference type="AlphaFoldDB" id="A0A372ZQL1"/>
<evidence type="ECO:0000313" key="1">
    <source>
        <dbReference type="EMBL" id="RGD57854.1"/>
    </source>
</evidence>
<evidence type="ECO:0000313" key="2">
    <source>
        <dbReference type="Proteomes" id="UP000263377"/>
    </source>
</evidence>
<organism evidence="1 2">
    <name type="scientific">Kitasatospora xanthocidica</name>
    <dbReference type="NCBI Taxonomy" id="83382"/>
    <lineage>
        <taxon>Bacteria</taxon>
        <taxon>Bacillati</taxon>
        <taxon>Actinomycetota</taxon>
        <taxon>Actinomycetes</taxon>
        <taxon>Kitasatosporales</taxon>
        <taxon>Streptomycetaceae</taxon>
        <taxon>Kitasatospora</taxon>
    </lineage>
</organism>
<gene>
    <name evidence="1" type="ORF">DR950_08700</name>
</gene>
<dbReference type="EMBL" id="QVIG01000001">
    <property type="protein sequence ID" value="RGD57854.1"/>
    <property type="molecule type" value="Genomic_DNA"/>
</dbReference>
<keyword evidence="2" id="KW-1185">Reference proteome</keyword>
<accession>A0A372ZQL1</accession>
<name>A0A372ZQL1_9ACTN</name>
<proteinExistence type="predicted"/>
<sequence length="217" mass="24198">MAESVRSRAGAWALVKGFAAYWGEPLGPGDGFTDAELDAAERRLGLRLPVALREAYRLFGRRADLTSNQDVLLTPDELHVEDGALVFRAENQGCAHWGVPLDGLDREDPPTVFRLDLADKAQERWEPWDERFSATAAAMALMEKLLEDHELTDFLDWDEELPDGLGELPALGRHFRWYQGPEVLVGVAEEAWVVVRARTPQALDAFYGVVPGESPDE</sequence>
<dbReference type="Proteomes" id="UP000263377">
    <property type="component" value="Unassembled WGS sequence"/>
</dbReference>
<comment type="caution">
    <text evidence="1">The sequence shown here is derived from an EMBL/GenBank/DDBJ whole genome shotgun (WGS) entry which is preliminary data.</text>
</comment>
<reference evidence="1 2" key="1">
    <citation type="submission" date="2018-08" db="EMBL/GenBank/DDBJ databases">
        <title>Diversity &amp; Physiological Properties of Lignin-Decomposing Actinobacteria from Soil.</title>
        <authorList>
            <person name="Roh S.G."/>
            <person name="Kim S.B."/>
        </authorList>
    </citation>
    <scope>NUCLEOTIDE SEQUENCE [LARGE SCALE GENOMIC DNA]</scope>
    <source>
        <strain evidence="1 2">MMS17-GH009</strain>
    </source>
</reference>
<protein>
    <submittedName>
        <fullName evidence="1">SMI1/KNR4 family protein</fullName>
    </submittedName>
</protein>